<keyword evidence="3" id="KW-1185">Reference proteome</keyword>
<dbReference type="EMBL" id="QLUW01000002">
    <property type="protein sequence ID" value="RAP75734.1"/>
    <property type="molecule type" value="Genomic_DNA"/>
</dbReference>
<reference evidence="2 3" key="1">
    <citation type="submission" date="2018-06" db="EMBL/GenBank/DDBJ databases">
        <title>Paenibacillus montanisoli sp. nov., isolated from mountain area soil.</title>
        <authorList>
            <person name="Wu M."/>
        </authorList>
    </citation>
    <scope>NUCLEOTIDE SEQUENCE [LARGE SCALE GENOMIC DNA]</scope>
    <source>
        <strain evidence="2 3">RA17</strain>
    </source>
</reference>
<feature type="transmembrane region" description="Helical" evidence="1">
    <location>
        <begin position="63"/>
        <end position="80"/>
    </location>
</feature>
<accession>A0A328U6L9</accession>
<protein>
    <submittedName>
        <fullName evidence="2">Uncharacterized protein</fullName>
    </submittedName>
</protein>
<feature type="transmembrane region" description="Helical" evidence="1">
    <location>
        <begin position="29"/>
        <end position="47"/>
    </location>
</feature>
<evidence type="ECO:0000313" key="2">
    <source>
        <dbReference type="EMBL" id="RAP75734.1"/>
    </source>
</evidence>
<evidence type="ECO:0000256" key="1">
    <source>
        <dbReference type="SAM" id="Phobius"/>
    </source>
</evidence>
<feature type="transmembrane region" description="Helical" evidence="1">
    <location>
        <begin position="92"/>
        <end position="111"/>
    </location>
</feature>
<keyword evidence="1" id="KW-0812">Transmembrane</keyword>
<name>A0A328U6L9_9BACL</name>
<organism evidence="2 3">
    <name type="scientific">Paenibacillus montanisoli</name>
    <dbReference type="NCBI Taxonomy" id="2081970"/>
    <lineage>
        <taxon>Bacteria</taxon>
        <taxon>Bacillati</taxon>
        <taxon>Bacillota</taxon>
        <taxon>Bacilli</taxon>
        <taxon>Bacillales</taxon>
        <taxon>Paenibacillaceae</taxon>
        <taxon>Paenibacillus</taxon>
    </lineage>
</organism>
<dbReference type="AlphaFoldDB" id="A0A328U6L9"/>
<keyword evidence="1" id="KW-0472">Membrane</keyword>
<dbReference type="RefSeq" id="WP_112881959.1">
    <property type="nucleotide sequence ID" value="NZ_QLUW01000002.1"/>
</dbReference>
<gene>
    <name evidence="2" type="ORF">DL346_09785</name>
</gene>
<dbReference type="Proteomes" id="UP000249260">
    <property type="component" value="Unassembled WGS sequence"/>
</dbReference>
<feature type="transmembrane region" description="Helical" evidence="1">
    <location>
        <begin position="6"/>
        <end position="22"/>
    </location>
</feature>
<sequence length="157" mass="18339">MAIPFFISICLIVLMILIIAPKRLHLLEILFMWAIITYVKANAYFQISLNNEMLLLPKEMDKYWLFMFVSYTVVPSLIIAGQNVLLIASRVYAKIAIILVSVTCLVALEYWEIGLHILERKKWYLYHSMLFWFSLVLAGIAARGFFQFIAKREVKNQ</sequence>
<feature type="transmembrane region" description="Helical" evidence="1">
    <location>
        <begin position="123"/>
        <end position="146"/>
    </location>
</feature>
<proteinExistence type="predicted"/>
<comment type="caution">
    <text evidence="2">The sequence shown here is derived from an EMBL/GenBank/DDBJ whole genome shotgun (WGS) entry which is preliminary data.</text>
</comment>
<evidence type="ECO:0000313" key="3">
    <source>
        <dbReference type="Proteomes" id="UP000249260"/>
    </source>
</evidence>
<keyword evidence="1" id="KW-1133">Transmembrane helix</keyword>